<dbReference type="AlphaFoldDB" id="A0A8S1PE15"/>
<keyword evidence="1" id="KW-0472">Membrane</keyword>
<gene>
    <name evidence="2" type="ORF">PPRIM_AZ9-3.1.T1160029</name>
</gene>
<dbReference type="OMA" id="ISICQPF"/>
<keyword evidence="1" id="KW-0812">Transmembrane</keyword>
<name>A0A8S1PE15_PARPR</name>
<reference evidence="2" key="1">
    <citation type="submission" date="2021-01" db="EMBL/GenBank/DDBJ databases">
        <authorList>
            <consortium name="Genoscope - CEA"/>
            <person name="William W."/>
        </authorList>
    </citation>
    <scope>NUCLEOTIDE SEQUENCE</scope>
</reference>
<dbReference type="Proteomes" id="UP000688137">
    <property type="component" value="Unassembled WGS sequence"/>
</dbReference>
<keyword evidence="1" id="KW-1133">Transmembrane helix</keyword>
<evidence type="ECO:0000313" key="3">
    <source>
        <dbReference type="Proteomes" id="UP000688137"/>
    </source>
</evidence>
<evidence type="ECO:0000256" key="1">
    <source>
        <dbReference type="SAM" id="Phobius"/>
    </source>
</evidence>
<evidence type="ECO:0008006" key="4">
    <source>
        <dbReference type="Google" id="ProtNLM"/>
    </source>
</evidence>
<keyword evidence="3" id="KW-1185">Reference proteome</keyword>
<feature type="transmembrane region" description="Helical" evidence="1">
    <location>
        <begin position="136"/>
        <end position="156"/>
    </location>
</feature>
<organism evidence="2 3">
    <name type="scientific">Paramecium primaurelia</name>
    <dbReference type="NCBI Taxonomy" id="5886"/>
    <lineage>
        <taxon>Eukaryota</taxon>
        <taxon>Sar</taxon>
        <taxon>Alveolata</taxon>
        <taxon>Ciliophora</taxon>
        <taxon>Intramacronucleata</taxon>
        <taxon>Oligohymenophorea</taxon>
        <taxon>Peniculida</taxon>
        <taxon>Parameciidae</taxon>
        <taxon>Paramecium</taxon>
    </lineage>
</organism>
<proteinExistence type="predicted"/>
<accession>A0A8S1PE15</accession>
<protein>
    <recommendedName>
        <fullName evidence="4">Transmembrane protein</fullName>
    </recommendedName>
</protein>
<evidence type="ECO:0000313" key="2">
    <source>
        <dbReference type="EMBL" id="CAD8101582.1"/>
    </source>
</evidence>
<dbReference type="EMBL" id="CAJJDM010000119">
    <property type="protein sequence ID" value="CAD8101582.1"/>
    <property type="molecule type" value="Genomic_DNA"/>
</dbReference>
<comment type="caution">
    <text evidence="2">The sequence shown here is derived from an EMBL/GenBank/DDBJ whole genome shotgun (WGS) entry which is preliminary data.</text>
</comment>
<sequence length="167" mass="19510">MNSKSLSKTQIIKDQMKNQQIPYKSMERLSICQPFSNNEFFNRQKLYDDLYNTNQFKCESLNFVTTEKGIKQSKYKDIVESAKLKYAQSPNNLRNNIIQLQQNSITDIVEQLRNQKKANNVKLKNNANNLQKFQQLNLNLILIIAIPLICSLVVLFEMTRMEGQNTN</sequence>